<name>A0ABP3U926_9CLOT</name>
<sequence>MKNNKFLSFLCILVYAFLFLPLIIIAVTAFGGESYIAFPPKSFSVKWFLNIFNSETFMKTLGTSLKVSFTATIIALVLGVPAAYSLSRFEFKGKGILKNFFFSPVIIPGIVVGFSLFQFIIIKLRLPIMASLLIGHTIVIIPYIIRVIGSSLEGFDYAIEEAAMSLGASKIETFFKVVFPNITSGVIAAFMLAFINSFNDVPVSIFLTGPGVSTLPISMMSYVEYNYDPTVSALSVLLMIMTIVVMYVVEKTLGLSYFSK</sequence>
<gene>
    <name evidence="10" type="ORF">GCM10008905_24830</name>
</gene>
<keyword evidence="4" id="KW-0997">Cell inner membrane</keyword>
<dbReference type="RefSeq" id="WP_343770141.1">
    <property type="nucleotide sequence ID" value="NZ_BAAACF010000003.1"/>
</dbReference>
<evidence type="ECO:0000256" key="1">
    <source>
        <dbReference type="ARBA" id="ARBA00004429"/>
    </source>
</evidence>
<feature type="transmembrane region" description="Helical" evidence="8">
    <location>
        <begin position="7"/>
        <end position="30"/>
    </location>
</feature>
<keyword evidence="6 8" id="KW-1133">Transmembrane helix</keyword>
<comment type="similarity">
    <text evidence="8">Belongs to the binding-protein-dependent transport system permease family.</text>
</comment>
<dbReference type="CDD" id="cd06261">
    <property type="entry name" value="TM_PBP2"/>
    <property type="match status" value="1"/>
</dbReference>
<evidence type="ECO:0000256" key="3">
    <source>
        <dbReference type="ARBA" id="ARBA00022475"/>
    </source>
</evidence>
<keyword evidence="11" id="KW-1185">Reference proteome</keyword>
<keyword evidence="7 8" id="KW-0472">Membrane</keyword>
<evidence type="ECO:0000256" key="2">
    <source>
        <dbReference type="ARBA" id="ARBA00022448"/>
    </source>
</evidence>
<organism evidence="10 11">
    <name type="scientific">Clostridium malenominatum</name>
    <dbReference type="NCBI Taxonomy" id="1539"/>
    <lineage>
        <taxon>Bacteria</taxon>
        <taxon>Bacillati</taxon>
        <taxon>Bacillota</taxon>
        <taxon>Clostridia</taxon>
        <taxon>Eubacteriales</taxon>
        <taxon>Clostridiaceae</taxon>
        <taxon>Clostridium</taxon>
    </lineage>
</organism>
<accession>A0ABP3U926</accession>
<evidence type="ECO:0000256" key="4">
    <source>
        <dbReference type="ARBA" id="ARBA00022519"/>
    </source>
</evidence>
<dbReference type="Gene3D" id="1.10.3720.10">
    <property type="entry name" value="MetI-like"/>
    <property type="match status" value="1"/>
</dbReference>
<feature type="domain" description="ABC transmembrane type-1" evidence="9">
    <location>
        <begin position="61"/>
        <end position="249"/>
    </location>
</feature>
<proteinExistence type="inferred from homology"/>
<evidence type="ECO:0000259" key="9">
    <source>
        <dbReference type="PROSITE" id="PS50928"/>
    </source>
</evidence>
<dbReference type="Pfam" id="PF00528">
    <property type="entry name" value="BPD_transp_1"/>
    <property type="match status" value="1"/>
</dbReference>
<evidence type="ECO:0000256" key="6">
    <source>
        <dbReference type="ARBA" id="ARBA00022989"/>
    </source>
</evidence>
<feature type="transmembrane region" description="Helical" evidence="8">
    <location>
        <begin position="99"/>
        <end position="122"/>
    </location>
</feature>
<feature type="transmembrane region" description="Helical" evidence="8">
    <location>
        <begin position="128"/>
        <end position="145"/>
    </location>
</feature>
<dbReference type="Proteomes" id="UP001500339">
    <property type="component" value="Unassembled WGS sequence"/>
</dbReference>
<dbReference type="PANTHER" id="PTHR43357:SF4">
    <property type="entry name" value="INNER MEMBRANE ABC TRANSPORTER PERMEASE PROTEIN YDCV"/>
    <property type="match status" value="1"/>
</dbReference>
<keyword evidence="5 8" id="KW-0812">Transmembrane</keyword>
<feature type="transmembrane region" description="Helical" evidence="8">
    <location>
        <begin position="230"/>
        <end position="249"/>
    </location>
</feature>
<comment type="subcellular location">
    <subcellularLocation>
        <location evidence="1">Cell inner membrane</location>
        <topology evidence="1">Multi-pass membrane protein</topology>
    </subcellularLocation>
    <subcellularLocation>
        <location evidence="8">Cell membrane</location>
        <topology evidence="8">Multi-pass membrane protein</topology>
    </subcellularLocation>
</comment>
<protein>
    <submittedName>
        <fullName evidence="10">ABC transporter permease</fullName>
    </submittedName>
</protein>
<dbReference type="SUPFAM" id="SSF161098">
    <property type="entry name" value="MetI-like"/>
    <property type="match status" value="1"/>
</dbReference>
<keyword evidence="3" id="KW-1003">Cell membrane</keyword>
<feature type="transmembrane region" description="Helical" evidence="8">
    <location>
        <begin position="67"/>
        <end position="87"/>
    </location>
</feature>
<evidence type="ECO:0000256" key="7">
    <source>
        <dbReference type="ARBA" id="ARBA00023136"/>
    </source>
</evidence>
<dbReference type="InterPro" id="IPR035906">
    <property type="entry name" value="MetI-like_sf"/>
</dbReference>
<dbReference type="EMBL" id="BAAACF010000003">
    <property type="protein sequence ID" value="GAA0727332.1"/>
    <property type="molecule type" value="Genomic_DNA"/>
</dbReference>
<feature type="transmembrane region" description="Helical" evidence="8">
    <location>
        <begin position="201"/>
        <end position="223"/>
    </location>
</feature>
<dbReference type="PROSITE" id="PS50928">
    <property type="entry name" value="ABC_TM1"/>
    <property type="match status" value="1"/>
</dbReference>
<evidence type="ECO:0000313" key="10">
    <source>
        <dbReference type="EMBL" id="GAA0727332.1"/>
    </source>
</evidence>
<dbReference type="InterPro" id="IPR000515">
    <property type="entry name" value="MetI-like"/>
</dbReference>
<reference evidence="11" key="1">
    <citation type="journal article" date="2019" name="Int. J. Syst. Evol. Microbiol.">
        <title>The Global Catalogue of Microorganisms (GCM) 10K type strain sequencing project: providing services to taxonomists for standard genome sequencing and annotation.</title>
        <authorList>
            <consortium name="The Broad Institute Genomics Platform"/>
            <consortium name="The Broad Institute Genome Sequencing Center for Infectious Disease"/>
            <person name="Wu L."/>
            <person name="Ma J."/>
        </authorList>
    </citation>
    <scope>NUCLEOTIDE SEQUENCE [LARGE SCALE GENOMIC DNA]</scope>
    <source>
        <strain evidence="11">JCM 1405</strain>
    </source>
</reference>
<evidence type="ECO:0000313" key="11">
    <source>
        <dbReference type="Proteomes" id="UP001500339"/>
    </source>
</evidence>
<dbReference type="PANTHER" id="PTHR43357">
    <property type="entry name" value="INNER MEMBRANE ABC TRANSPORTER PERMEASE PROTEIN YDCV"/>
    <property type="match status" value="1"/>
</dbReference>
<evidence type="ECO:0000256" key="8">
    <source>
        <dbReference type="RuleBase" id="RU363032"/>
    </source>
</evidence>
<feature type="transmembrane region" description="Helical" evidence="8">
    <location>
        <begin position="174"/>
        <end position="195"/>
    </location>
</feature>
<evidence type="ECO:0000256" key="5">
    <source>
        <dbReference type="ARBA" id="ARBA00022692"/>
    </source>
</evidence>
<comment type="caution">
    <text evidence="10">The sequence shown here is derived from an EMBL/GenBank/DDBJ whole genome shotgun (WGS) entry which is preliminary data.</text>
</comment>
<keyword evidence="2 8" id="KW-0813">Transport</keyword>